<keyword evidence="3" id="KW-0805">Transcription regulation</keyword>
<evidence type="ECO:0000256" key="7">
    <source>
        <dbReference type="SAM" id="MobiDB-lite"/>
    </source>
</evidence>
<sequence>MEVALGPPKQRAVLGLLASRAGDVVGVDNVVDAVWGSVAPQTASNGVHTYVAGLRRALDPGRGRRAASAVLSSESGGYCLRLDPADVDATLFAQCLSEARNSRGEANTEATLRLYEKALSFWQGEAFHGVPGPFAVMERARLRDLWLTAVEEWAVDMLAVGRHAEMVTELTSAVIEEPLREKLRWLLIVALYRGGRQAHALRVYEDTRELLRRELGIEPGADLRHLYQQILSGRPEPRSPGADATPVLLAGRQTALQGVPKPVQLPPLARGFVGRAKELAWLEDVITGESARGGATTPVAVVDGPAGVGKSAFVLQLAHRLIDHFPDGQLFVDLRGTGPEGRTVSAGDALGQLLGSLGVDGSRIPPGLAARATLYRSLLHGQKMLVVLDDACSPDQLRPLIPRGSSCVLATSRQRFSGLAARDGAHVVTIGPLRDEESAHLLADLSGGRLQGHGPATASLVEQCGGLPLALRIVAERLAANPGLPLSALVEPYAAERGRLDWLMVKDDAAASMRSVFDESYQALPADAARMFRYLGLYSGVLTVGIAAALAGTDRVTARSLLAVLAANHLLEEEPGHQYRFHRLIGIYAAECAEHEPPARRQEALTRLSQLLAEPYGSGHADASMTRAQPGMVMIGEMIAGERGPATPTEPAAPGPLQIVG</sequence>
<feature type="DNA-binding region" description="OmpR/PhoB-type" evidence="6">
    <location>
        <begin position="1"/>
        <end position="82"/>
    </location>
</feature>
<keyword evidence="5" id="KW-0804">Transcription</keyword>
<dbReference type="InterPro" id="IPR027417">
    <property type="entry name" value="P-loop_NTPase"/>
</dbReference>
<comment type="similarity">
    <text evidence="1">Belongs to the AfsR/DnrI/RedD regulatory family.</text>
</comment>
<dbReference type="InterPro" id="IPR051677">
    <property type="entry name" value="AfsR-DnrI-RedD_regulator"/>
</dbReference>
<gene>
    <name evidence="9" type="ORF">OG863_15580</name>
</gene>
<evidence type="ECO:0000256" key="6">
    <source>
        <dbReference type="PROSITE-ProRule" id="PRU01091"/>
    </source>
</evidence>
<feature type="compositionally biased region" description="Low complexity" evidence="7">
    <location>
        <begin position="644"/>
        <end position="661"/>
    </location>
</feature>
<feature type="domain" description="OmpR/PhoB-type" evidence="8">
    <location>
        <begin position="1"/>
        <end position="82"/>
    </location>
</feature>
<dbReference type="InterPro" id="IPR011990">
    <property type="entry name" value="TPR-like_helical_dom_sf"/>
</dbReference>
<protein>
    <submittedName>
        <fullName evidence="9">Winged helix-turn-helix domain-containing protein</fullName>
    </submittedName>
</protein>
<dbReference type="RefSeq" id="WP_326618761.1">
    <property type="nucleotide sequence ID" value="NZ_CP109106.1"/>
</dbReference>
<dbReference type="CDD" id="cd15831">
    <property type="entry name" value="BTAD"/>
    <property type="match status" value="1"/>
</dbReference>
<reference evidence="9 10" key="1">
    <citation type="submission" date="2022-10" db="EMBL/GenBank/DDBJ databases">
        <title>The complete genomes of actinobacterial strains from the NBC collection.</title>
        <authorList>
            <person name="Joergensen T.S."/>
            <person name="Alvarez Arevalo M."/>
            <person name="Sterndorff E.B."/>
            <person name="Faurdal D."/>
            <person name="Vuksanovic O."/>
            <person name="Mourched A.-S."/>
            <person name="Charusanti P."/>
            <person name="Shaw S."/>
            <person name="Blin K."/>
            <person name="Weber T."/>
        </authorList>
    </citation>
    <scope>NUCLEOTIDE SEQUENCE [LARGE SCALE GENOMIC DNA]</scope>
    <source>
        <strain evidence="9 10">NBC 01774</strain>
    </source>
</reference>
<evidence type="ECO:0000256" key="4">
    <source>
        <dbReference type="ARBA" id="ARBA00023125"/>
    </source>
</evidence>
<evidence type="ECO:0000313" key="10">
    <source>
        <dbReference type="Proteomes" id="UP001344251"/>
    </source>
</evidence>
<dbReference type="EMBL" id="CP109106">
    <property type="protein sequence ID" value="WSB69261.1"/>
    <property type="molecule type" value="Genomic_DNA"/>
</dbReference>
<evidence type="ECO:0000256" key="1">
    <source>
        <dbReference type="ARBA" id="ARBA00005820"/>
    </source>
</evidence>
<dbReference type="Gene3D" id="1.10.10.10">
    <property type="entry name" value="Winged helix-like DNA-binding domain superfamily/Winged helix DNA-binding domain"/>
    <property type="match status" value="1"/>
</dbReference>
<keyword evidence="10" id="KW-1185">Reference proteome</keyword>
<keyword evidence="4 6" id="KW-0238">DNA-binding</keyword>
<dbReference type="Proteomes" id="UP001344251">
    <property type="component" value="Chromosome"/>
</dbReference>
<dbReference type="SUPFAM" id="SSF52540">
    <property type="entry name" value="P-loop containing nucleoside triphosphate hydrolases"/>
    <property type="match status" value="1"/>
</dbReference>
<name>A0ABZ1FGG2_9ACTN</name>
<feature type="region of interest" description="Disordered" evidence="7">
    <location>
        <begin position="642"/>
        <end position="661"/>
    </location>
</feature>
<dbReference type="InterPro" id="IPR001867">
    <property type="entry name" value="OmpR/PhoB-type_DNA-bd"/>
</dbReference>
<organism evidence="9 10">
    <name type="scientific">Streptomyces decoyicus</name>
    <dbReference type="NCBI Taxonomy" id="249567"/>
    <lineage>
        <taxon>Bacteria</taxon>
        <taxon>Bacillati</taxon>
        <taxon>Actinomycetota</taxon>
        <taxon>Actinomycetes</taxon>
        <taxon>Kitasatosporales</taxon>
        <taxon>Streptomycetaceae</taxon>
        <taxon>Streptomyces</taxon>
    </lineage>
</organism>
<evidence type="ECO:0000313" key="9">
    <source>
        <dbReference type="EMBL" id="WSB69261.1"/>
    </source>
</evidence>
<evidence type="ECO:0000256" key="2">
    <source>
        <dbReference type="ARBA" id="ARBA00023012"/>
    </source>
</evidence>
<evidence type="ECO:0000259" key="8">
    <source>
        <dbReference type="PROSITE" id="PS51755"/>
    </source>
</evidence>
<dbReference type="SUPFAM" id="SSF46894">
    <property type="entry name" value="C-terminal effector domain of the bipartite response regulators"/>
    <property type="match status" value="1"/>
</dbReference>
<accession>A0ABZ1FGG2</accession>
<evidence type="ECO:0000256" key="5">
    <source>
        <dbReference type="ARBA" id="ARBA00023163"/>
    </source>
</evidence>
<dbReference type="InterPro" id="IPR005158">
    <property type="entry name" value="BTAD"/>
</dbReference>
<dbReference type="PRINTS" id="PR00364">
    <property type="entry name" value="DISEASERSIST"/>
</dbReference>
<dbReference type="SUPFAM" id="SSF48452">
    <property type="entry name" value="TPR-like"/>
    <property type="match status" value="1"/>
</dbReference>
<dbReference type="PANTHER" id="PTHR35807">
    <property type="entry name" value="TRANSCRIPTIONAL REGULATOR REDD-RELATED"/>
    <property type="match status" value="1"/>
</dbReference>
<evidence type="ECO:0000256" key="3">
    <source>
        <dbReference type="ARBA" id="ARBA00023015"/>
    </source>
</evidence>
<dbReference type="SMART" id="SM01043">
    <property type="entry name" value="BTAD"/>
    <property type="match status" value="1"/>
</dbReference>
<dbReference type="PROSITE" id="PS51755">
    <property type="entry name" value="OMPR_PHOB"/>
    <property type="match status" value="1"/>
</dbReference>
<dbReference type="SMART" id="SM00862">
    <property type="entry name" value="Trans_reg_C"/>
    <property type="match status" value="1"/>
</dbReference>
<dbReference type="Gene3D" id="1.25.40.10">
    <property type="entry name" value="Tetratricopeptide repeat domain"/>
    <property type="match status" value="1"/>
</dbReference>
<dbReference type="PANTHER" id="PTHR35807:SF1">
    <property type="entry name" value="TRANSCRIPTIONAL REGULATOR REDD"/>
    <property type="match status" value="1"/>
</dbReference>
<keyword evidence="2" id="KW-0902">Two-component regulatory system</keyword>
<dbReference type="Pfam" id="PF00486">
    <property type="entry name" value="Trans_reg_C"/>
    <property type="match status" value="1"/>
</dbReference>
<dbReference type="InterPro" id="IPR016032">
    <property type="entry name" value="Sig_transdc_resp-reg_C-effctor"/>
</dbReference>
<dbReference type="Gene3D" id="3.40.50.300">
    <property type="entry name" value="P-loop containing nucleotide triphosphate hydrolases"/>
    <property type="match status" value="1"/>
</dbReference>
<dbReference type="Pfam" id="PF03704">
    <property type="entry name" value="BTAD"/>
    <property type="match status" value="1"/>
</dbReference>
<proteinExistence type="inferred from homology"/>
<dbReference type="InterPro" id="IPR036388">
    <property type="entry name" value="WH-like_DNA-bd_sf"/>
</dbReference>